<dbReference type="RefSeq" id="WP_048709677.1">
    <property type="nucleotide sequence ID" value="NZ_CP014646.1"/>
</dbReference>
<dbReference type="Pfam" id="PF01063">
    <property type="entry name" value="Aminotran_4"/>
    <property type="match status" value="1"/>
</dbReference>
<dbReference type="GO" id="GO:0000162">
    <property type="term" value="P:L-tryptophan biosynthetic process"/>
    <property type="evidence" value="ECO:0007669"/>
    <property type="project" value="TreeGrafter"/>
</dbReference>
<dbReference type="InterPro" id="IPR005802">
    <property type="entry name" value="ADC_synth_comp_1"/>
</dbReference>
<dbReference type="GO" id="GO:0009396">
    <property type="term" value="P:folic acid-containing compound biosynthetic process"/>
    <property type="evidence" value="ECO:0007669"/>
    <property type="project" value="InterPro"/>
</dbReference>
<dbReference type="PANTHER" id="PTHR11236">
    <property type="entry name" value="AMINOBENZOATE/ANTHRANILATE SYNTHASE"/>
    <property type="match status" value="1"/>
</dbReference>
<organism evidence="2 3">
    <name type="scientific">Thauera humireducens</name>
    <dbReference type="NCBI Taxonomy" id="1134435"/>
    <lineage>
        <taxon>Bacteria</taxon>
        <taxon>Pseudomonadati</taxon>
        <taxon>Pseudomonadota</taxon>
        <taxon>Betaproteobacteria</taxon>
        <taxon>Rhodocyclales</taxon>
        <taxon>Zoogloeaceae</taxon>
        <taxon>Thauera</taxon>
    </lineage>
</organism>
<evidence type="ECO:0000259" key="1">
    <source>
        <dbReference type="Pfam" id="PF00425"/>
    </source>
</evidence>
<dbReference type="InterPro" id="IPR043132">
    <property type="entry name" value="BCAT-like_C"/>
</dbReference>
<reference evidence="3" key="1">
    <citation type="submission" date="2016-03" db="EMBL/GenBank/DDBJ databases">
        <authorList>
            <person name="Ma C."/>
            <person name="Zhou S."/>
            <person name="Yang G."/>
        </authorList>
    </citation>
    <scope>NUCLEOTIDE SEQUENCE [LARGE SCALE GENOMIC DNA]</scope>
    <source>
        <strain evidence="3">SgZ-1</strain>
    </source>
</reference>
<accession>A0A127K2Z5</accession>
<dbReference type="InterPro" id="IPR001544">
    <property type="entry name" value="Aminotrans_IV"/>
</dbReference>
<dbReference type="InterPro" id="IPR043131">
    <property type="entry name" value="BCAT-like_N"/>
</dbReference>
<evidence type="ECO:0000313" key="2">
    <source>
        <dbReference type="EMBL" id="AMO36330.1"/>
    </source>
</evidence>
<dbReference type="Gene3D" id="3.30.470.10">
    <property type="match status" value="1"/>
</dbReference>
<dbReference type="NCBIfam" id="TIGR00553">
    <property type="entry name" value="pabB"/>
    <property type="match status" value="1"/>
</dbReference>
<protein>
    <submittedName>
        <fullName evidence="2">Chloride transporter</fullName>
    </submittedName>
</protein>
<dbReference type="InterPro" id="IPR005801">
    <property type="entry name" value="ADC_synthase"/>
</dbReference>
<dbReference type="Gene3D" id="3.20.10.10">
    <property type="entry name" value="D-amino Acid Aminotransferase, subunit A, domain 2"/>
    <property type="match status" value="1"/>
</dbReference>
<dbReference type="GO" id="GO:0046820">
    <property type="term" value="F:4-amino-4-deoxychorismate synthase activity"/>
    <property type="evidence" value="ECO:0007669"/>
    <property type="project" value="TreeGrafter"/>
</dbReference>
<dbReference type="InterPro" id="IPR036038">
    <property type="entry name" value="Aminotransferase-like"/>
</dbReference>
<sequence length="633" mass="68930">MTFRPGTDCFALLDDCHATAAQPTSRLYTGFVREHRCEDPACLDTMWQSVAADLRDGLQAVVLADYEWGARLMKAGYERIAPEAAGELRVLMFAHMARLSAEDVSAWLARQEADELKLDAGQPAPAGVVDIVPSVDRDAFTDAIRRIHAYIGEGETYQVNYTYRLGFRSFGTPTSLYRRLRARQPVAFGAFIALPAESGGGHILSCSPELFLRNTGGRLEARPMKGTASRARVPEGDSEIARMLGEDVKNRAENLMIVDLLRNDLGRIARTGSVKVPKLFAIEPYSTVFQMTSTVDADLAEGTTFPDLLRALFPCGSITGAPKHRTMQLIAELENTPRGLYTGSVGWIEPPAADEQACGDFCLSVAIRTLVLDPPDASDLRPGRMGVGAGIVIDSRADEEFEECLLKARFLTRLDPGFCLFETMLGEGGKGVRHLDRHLARLQRSAAALGFDFRREAILEALAGQCAGFAPDTRHRIRLALHKDGSTELAVAALDTLPDGPVRLLLAKIPLRSDTPFIGHKTTMRGVYDAAVAEAVRRGAFDMLFCNERGEITEGGRSNVFARVDGQWITPPLGSGLLPGVMRSVLLDDPAWGAQEAPLTLDALRRAERIVVCNALRGAVDAILDEEIGEGRP</sequence>
<dbReference type="InterPro" id="IPR015890">
    <property type="entry name" value="Chorismate_C"/>
</dbReference>
<dbReference type="Pfam" id="PF00425">
    <property type="entry name" value="Chorismate_bind"/>
    <property type="match status" value="1"/>
</dbReference>
<dbReference type="Gene3D" id="3.60.120.10">
    <property type="entry name" value="Anthranilate synthase"/>
    <property type="match status" value="1"/>
</dbReference>
<dbReference type="STRING" id="1134435.AC731_004930"/>
<dbReference type="SUPFAM" id="SSF56322">
    <property type="entry name" value="ADC synthase"/>
    <property type="match status" value="1"/>
</dbReference>
<dbReference type="InterPro" id="IPR019999">
    <property type="entry name" value="Anth_synth_I-like"/>
</dbReference>
<dbReference type="PRINTS" id="PR00095">
    <property type="entry name" value="ANTSNTHASEI"/>
</dbReference>
<keyword evidence="3" id="KW-1185">Reference proteome</keyword>
<proteinExistence type="predicted"/>
<dbReference type="SUPFAM" id="SSF56752">
    <property type="entry name" value="D-aminoacid aminotransferase-like PLP-dependent enzymes"/>
    <property type="match status" value="1"/>
</dbReference>
<evidence type="ECO:0000313" key="3">
    <source>
        <dbReference type="Proteomes" id="UP000036902"/>
    </source>
</evidence>
<dbReference type="EMBL" id="CP014646">
    <property type="protein sequence ID" value="AMO36330.1"/>
    <property type="molecule type" value="Genomic_DNA"/>
</dbReference>
<dbReference type="AlphaFoldDB" id="A0A127K2Z5"/>
<feature type="domain" description="Chorismate-utilising enzyme C-terminal" evidence="1">
    <location>
        <begin position="137"/>
        <end position="407"/>
    </location>
</feature>
<dbReference type="KEGG" id="thu:AC731_004930"/>
<gene>
    <name evidence="2" type="ORF">AC731_004930</name>
</gene>
<dbReference type="Proteomes" id="UP000036902">
    <property type="component" value="Chromosome"/>
</dbReference>
<name>A0A127K2Z5_9RHOO</name>
<dbReference type="PANTHER" id="PTHR11236:SF50">
    <property type="entry name" value="AMINODEOXYCHORISMATE SYNTHASE COMPONENT 1"/>
    <property type="match status" value="1"/>
</dbReference>